<dbReference type="EMBL" id="VTUZ01000039">
    <property type="protein sequence ID" value="KAA1002461.1"/>
    <property type="molecule type" value="Genomic_DNA"/>
</dbReference>
<name>A0A5B0GIF8_9BURK</name>
<sequence length="97" mass="10633">MVTYVVLAQFTDQGIRTVKNSPQRAVQAAEMAKGFGCEMKQIYWTLGEYDIVTVVEAADDQSFTAFGLALGSLGNIRTQTLRAFNKDDIGSIIARLP</sequence>
<accession>A0A5B0GIF8</accession>
<organism evidence="1 2">
    <name type="scientific">Paraburkholderia panacisoli</name>
    <dbReference type="NCBI Taxonomy" id="2603818"/>
    <lineage>
        <taxon>Bacteria</taxon>
        <taxon>Pseudomonadati</taxon>
        <taxon>Pseudomonadota</taxon>
        <taxon>Betaproteobacteria</taxon>
        <taxon>Burkholderiales</taxon>
        <taxon>Burkholderiaceae</taxon>
        <taxon>Paraburkholderia</taxon>
    </lineage>
</organism>
<evidence type="ECO:0000313" key="1">
    <source>
        <dbReference type="EMBL" id="KAA1002461.1"/>
    </source>
</evidence>
<evidence type="ECO:0000313" key="2">
    <source>
        <dbReference type="Proteomes" id="UP000325273"/>
    </source>
</evidence>
<dbReference type="Pfam" id="PF08734">
    <property type="entry name" value="GYD"/>
    <property type="match status" value="1"/>
</dbReference>
<protein>
    <submittedName>
        <fullName evidence="1">GYD domain-containing protein</fullName>
    </submittedName>
</protein>
<reference evidence="1 2" key="1">
    <citation type="submission" date="2019-08" db="EMBL/GenBank/DDBJ databases">
        <title>Paraburkholderia sp. DCY113.</title>
        <authorList>
            <person name="Kang J."/>
        </authorList>
    </citation>
    <scope>NUCLEOTIDE SEQUENCE [LARGE SCALE GENOMIC DNA]</scope>
    <source>
        <strain evidence="1 2">DCY113</strain>
    </source>
</reference>
<gene>
    <name evidence="1" type="ORF">FVF58_38145</name>
</gene>
<dbReference type="RefSeq" id="WP_149674894.1">
    <property type="nucleotide sequence ID" value="NZ_VTUZ01000039.1"/>
</dbReference>
<dbReference type="InterPro" id="IPR014845">
    <property type="entry name" value="GYD/TTHA1554"/>
</dbReference>
<comment type="caution">
    <text evidence="1">The sequence shown here is derived from an EMBL/GenBank/DDBJ whole genome shotgun (WGS) entry which is preliminary data.</text>
</comment>
<keyword evidence="2" id="KW-1185">Reference proteome</keyword>
<proteinExistence type="predicted"/>
<dbReference type="AlphaFoldDB" id="A0A5B0GIF8"/>
<dbReference type="Proteomes" id="UP000325273">
    <property type="component" value="Unassembled WGS sequence"/>
</dbReference>